<organism evidence="1 2">
    <name type="scientific">Phlebia brevispora</name>
    <dbReference type="NCBI Taxonomy" id="194682"/>
    <lineage>
        <taxon>Eukaryota</taxon>
        <taxon>Fungi</taxon>
        <taxon>Dikarya</taxon>
        <taxon>Basidiomycota</taxon>
        <taxon>Agaricomycotina</taxon>
        <taxon>Agaricomycetes</taxon>
        <taxon>Polyporales</taxon>
        <taxon>Meruliaceae</taxon>
        <taxon>Phlebia</taxon>
    </lineage>
</organism>
<dbReference type="EMBL" id="JANHOG010000003">
    <property type="protein sequence ID" value="KAJ3559930.1"/>
    <property type="molecule type" value="Genomic_DNA"/>
</dbReference>
<dbReference type="Proteomes" id="UP001148662">
    <property type="component" value="Unassembled WGS sequence"/>
</dbReference>
<protein>
    <submittedName>
        <fullName evidence="1">Uncharacterized protein</fullName>
    </submittedName>
</protein>
<comment type="caution">
    <text evidence="1">The sequence shown here is derived from an EMBL/GenBank/DDBJ whole genome shotgun (WGS) entry which is preliminary data.</text>
</comment>
<evidence type="ECO:0000313" key="2">
    <source>
        <dbReference type="Proteomes" id="UP001148662"/>
    </source>
</evidence>
<gene>
    <name evidence="1" type="ORF">NM688_g41</name>
</gene>
<accession>A0ACC1TFH2</accession>
<keyword evidence="2" id="KW-1185">Reference proteome</keyword>
<name>A0ACC1TFH2_9APHY</name>
<sequence>MQCTEIALAKLTRRSDCPSMSSPLQILNPAVGDIYTLRYTIISPLVMLLYNYLLTLPNEIELFWVHYSRLNQLQMFTIDVAAQNRRWSLAQLLFLLIRYPPIVWEICLAFVFFNSRVPSPVRDYLIRSMIKLTFLCTPRSLMVVSTCHAILILRLCGVYDRVKILLYFLLSFFSLTIGINLYIIASFLPVFEVVNLSSSVGNFCSPERDPKGLLLLWIPLVAFETALYLLVLYKVIEHSRNGTPSASRIMQVIIRDSIAYFFIIMTVDIANFITWTRATPILRGGAVLFMQSVSSILGSQMLVYDGPPVHLILTVKQVVPYRNREVNLKFYGRYWYLWAP</sequence>
<evidence type="ECO:0000313" key="1">
    <source>
        <dbReference type="EMBL" id="KAJ3559930.1"/>
    </source>
</evidence>
<proteinExistence type="predicted"/>
<reference evidence="1" key="1">
    <citation type="submission" date="2022-07" db="EMBL/GenBank/DDBJ databases">
        <title>Genome Sequence of Phlebia brevispora.</title>
        <authorList>
            <person name="Buettner E."/>
        </authorList>
    </citation>
    <scope>NUCLEOTIDE SEQUENCE</scope>
    <source>
        <strain evidence="1">MPL23</strain>
    </source>
</reference>